<name>A0A165I3P6_9BASI</name>
<dbReference type="Proteomes" id="UP000076842">
    <property type="component" value="Unassembled WGS sequence"/>
</dbReference>
<gene>
    <name evidence="2" type="ORF">CALCODRAFT_507083</name>
</gene>
<feature type="compositionally biased region" description="Polar residues" evidence="1">
    <location>
        <begin position="113"/>
        <end position="133"/>
    </location>
</feature>
<accession>A0A165I3P6</accession>
<feature type="region of interest" description="Disordered" evidence="1">
    <location>
        <begin position="262"/>
        <end position="442"/>
    </location>
</feature>
<feature type="compositionally biased region" description="Polar residues" evidence="1">
    <location>
        <begin position="81"/>
        <end position="92"/>
    </location>
</feature>
<feature type="compositionally biased region" description="Basic and acidic residues" evidence="1">
    <location>
        <begin position="30"/>
        <end position="56"/>
    </location>
</feature>
<reference evidence="2 3" key="1">
    <citation type="journal article" date="2016" name="Mol. Biol. Evol.">
        <title>Comparative Genomics of Early-Diverging Mushroom-Forming Fungi Provides Insights into the Origins of Lignocellulose Decay Capabilities.</title>
        <authorList>
            <person name="Nagy L.G."/>
            <person name="Riley R."/>
            <person name="Tritt A."/>
            <person name="Adam C."/>
            <person name="Daum C."/>
            <person name="Floudas D."/>
            <person name="Sun H."/>
            <person name="Yadav J.S."/>
            <person name="Pangilinan J."/>
            <person name="Larsson K.H."/>
            <person name="Matsuura K."/>
            <person name="Barry K."/>
            <person name="Labutti K."/>
            <person name="Kuo R."/>
            <person name="Ohm R.A."/>
            <person name="Bhattacharya S.S."/>
            <person name="Shirouzu T."/>
            <person name="Yoshinaga Y."/>
            <person name="Martin F.M."/>
            <person name="Grigoriev I.V."/>
            <person name="Hibbett D.S."/>
        </authorList>
    </citation>
    <scope>NUCLEOTIDE SEQUENCE [LARGE SCALE GENOMIC DNA]</scope>
    <source>
        <strain evidence="2 3">HHB12733</strain>
    </source>
</reference>
<dbReference type="OrthoDB" id="10518324at2759"/>
<feature type="compositionally biased region" description="Polar residues" evidence="1">
    <location>
        <begin position="415"/>
        <end position="431"/>
    </location>
</feature>
<evidence type="ECO:0000256" key="1">
    <source>
        <dbReference type="SAM" id="MobiDB-lite"/>
    </source>
</evidence>
<keyword evidence="3" id="KW-1185">Reference proteome</keyword>
<dbReference type="EMBL" id="KV423934">
    <property type="protein sequence ID" value="KZT60090.1"/>
    <property type="molecule type" value="Genomic_DNA"/>
</dbReference>
<feature type="region of interest" description="Disordered" evidence="1">
    <location>
        <begin position="1"/>
        <end position="172"/>
    </location>
</feature>
<dbReference type="InParanoid" id="A0A165I3P6"/>
<evidence type="ECO:0000313" key="2">
    <source>
        <dbReference type="EMBL" id="KZT60090.1"/>
    </source>
</evidence>
<feature type="compositionally biased region" description="Basic residues" evidence="1">
    <location>
        <begin position="139"/>
        <end position="149"/>
    </location>
</feature>
<feature type="compositionally biased region" description="Polar residues" evidence="1">
    <location>
        <begin position="341"/>
        <end position="368"/>
    </location>
</feature>
<protein>
    <submittedName>
        <fullName evidence="2">Uncharacterized protein</fullName>
    </submittedName>
</protein>
<dbReference type="AlphaFoldDB" id="A0A165I3P6"/>
<sequence length="442" mass="46716">MAEVQSPPAAHTTTPRFGRGRILRVLTLGKPEDAKIPRRTGISREGREKARDDRSSTEAGIASSQEGHALAPPKFAASDNGFLTASPVSSDAESLPPISPARPEDRSPDTEDTPLTPNDPLSPQSMSSKQAAQPPTLFKRFKTRLRSLSRGRDEQPKMSALKEAAPPVPNMPVPKDFAVVPARQASDVARPVAPVRRVSKGNLLAAFSNKSTPSLVKGATGASASEGEGPVPRRSSVPRLTIPPAVSHIAVQQANEIDPALVPLPESPLVPPAQVGEAEAAESSTPCVGQTDEDVLKAAEPQGRSRPPQDSPISRRSAQSARASKFFVGDSDDEEEDGTRRTSALSNSPTSNTESPKQRNAITDSSPRQGPGRRATKSGAAATADRRKTMFTAWRKSTDITTVLADPRAHKRGPSTESASSTDSAGASRSVNPVVYLDKGLQ</sequence>
<organism evidence="2 3">
    <name type="scientific">Calocera cornea HHB12733</name>
    <dbReference type="NCBI Taxonomy" id="1353952"/>
    <lineage>
        <taxon>Eukaryota</taxon>
        <taxon>Fungi</taxon>
        <taxon>Dikarya</taxon>
        <taxon>Basidiomycota</taxon>
        <taxon>Agaricomycotina</taxon>
        <taxon>Dacrymycetes</taxon>
        <taxon>Dacrymycetales</taxon>
        <taxon>Dacrymycetaceae</taxon>
        <taxon>Calocera</taxon>
    </lineage>
</organism>
<feature type="compositionally biased region" description="Low complexity" evidence="1">
    <location>
        <begin position="218"/>
        <end position="229"/>
    </location>
</feature>
<feature type="compositionally biased region" description="Low complexity" evidence="1">
    <location>
        <begin position="314"/>
        <end position="324"/>
    </location>
</feature>
<evidence type="ECO:0000313" key="3">
    <source>
        <dbReference type="Proteomes" id="UP000076842"/>
    </source>
</evidence>
<proteinExistence type="predicted"/>
<feature type="region of interest" description="Disordered" evidence="1">
    <location>
        <begin position="213"/>
        <end position="239"/>
    </location>
</feature>